<proteinExistence type="predicted"/>
<dbReference type="RefSeq" id="WP_254970021.1">
    <property type="nucleotide sequence ID" value="NZ_JANDWU010000012.1"/>
</dbReference>
<sequence length="149" mass="16930">MTSPMGTGRTVQTICTEVSIPEFPKLLFGTHSDGSRFFDATEYFTSKDPSKELTVEDFFVKFNFQIQAIAKTYDLKSGDFVLINKSGHQLINGAFCYPFLSYVDPQFCAYMNEVMDELFTRGFVMSDTQIISLAKERITPELAKQIWNG</sequence>
<evidence type="ECO:0000313" key="2">
    <source>
        <dbReference type="Proteomes" id="UP001205506"/>
    </source>
</evidence>
<organism evidence="1 2">
    <name type="scientific">Segatella copri</name>
    <dbReference type="NCBI Taxonomy" id="165179"/>
    <lineage>
        <taxon>Bacteria</taxon>
        <taxon>Pseudomonadati</taxon>
        <taxon>Bacteroidota</taxon>
        <taxon>Bacteroidia</taxon>
        <taxon>Bacteroidales</taxon>
        <taxon>Prevotellaceae</taxon>
        <taxon>Segatella</taxon>
    </lineage>
</organism>
<dbReference type="AlphaFoldDB" id="A0AAW5ICZ4"/>
<protein>
    <submittedName>
        <fullName evidence="1">Uncharacterized protein</fullName>
    </submittedName>
</protein>
<comment type="caution">
    <text evidence="1">The sequence shown here is derived from an EMBL/GenBank/DDBJ whole genome shotgun (WGS) entry which is preliminary data.</text>
</comment>
<dbReference type="EMBL" id="JANDWU010000012">
    <property type="protein sequence ID" value="MCP9549426.1"/>
    <property type="molecule type" value="Genomic_DNA"/>
</dbReference>
<dbReference type="Proteomes" id="UP001205506">
    <property type="component" value="Unassembled WGS sequence"/>
</dbReference>
<gene>
    <name evidence="1" type="ORF">NNC68_08060</name>
</gene>
<reference evidence="1" key="1">
    <citation type="submission" date="2022-07" db="EMBL/GenBank/DDBJ databases">
        <title>Prevotella copri.</title>
        <authorList>
            <person name="Yang C."/>
        </authorList>
    </citation>
    <scope>NUCLEOTIDE SEQUENCE</scope>
    <source>
        <strain evidence="1">HF1805</strain>
    </source>
</reference>
<evidence type="ECO:0000313" key="1">
    <source>
        <dbReference type="EMBL" id="MCP9549426.1"/>
    </source>
</evidence>
<name>A0AAW5ICZ4_9BACT</name>
<accession>A0AAW5ICZ4</accession>